<dbReference type="AlphaFoldDB" id="A0A7X4H571"/>
<organism evidence="3 4">
    <name type="scientific">Duganella margarita</name>
    <dbReference type="NCBI Taxonomy" id="2692170"/>
    <lineage>
        <taxon>Bacteria</taxon>
        <taxon>Pseudomonadati</taxon>
        <taxon>Pseudomonadota</taxon>
        <taxon>Betaproteobacteria</taxon>
        <taxon>Burkholderiales</taxon>
        <taxon>Oxalobacteraceae</taxon>
        <taxon>Telluria group</taxon>
        <taxon>Duganella</taxon>
    </lineage>
</organism>
<evidence type="ECO:0000313" key="4">
    <source>
        <dbReference type="Proteomes" id="UP000469734"/>
    </source>
</evidence>
<dbReference type="Proteomes" id="UP000469734">
    <property type="component" value="Unassembled WGS sequence"/>
</dbReference>
<dbReference type="Pfam" id="PF18426">
    <property type="entry name" value="Tli4_C"/>
    <property type="match status" value="1"/>
</dbReference>
<dbReference type="RefSeq" id="WP_161052235.1">
    <property type="nucleotide sequence ID" value="NZ_WWCR01000042.1"/>
</dbReference>
<evidence type="ECO:0000259" key="1">
    <source>
        <dbReference type="Pfam" id="PF18426"/>
    </source>
</evidence>
<protein>
    <recommendedName>
        <fullName evidence="5">Tle cognate immunity protein 4 C-terminal domain-containing protein</fullName>
    </recommendedName>
</protein>
<evidence type="ECO:0008006" key="5">
    <source>
        <dbReference type="Google" id="ProtNLM"/>
    </source>
</evidence>
<feature type="domain" description="Tle cognate immunity protein 4 C-terminal" evidence="1">
    <location>
        <begin position="185"/>
        <end position="344"/>
    </location>
</feature>
<dbReference type="EMBL" id="WWCR01000042">
    <property type="protein sequence ID" value="MYM75585.1"/>
    <property type="molecule type" value="Genomic_DNA"/>
</dbReference>
<gene>
    <name evidence="3" type="ORF">GTP56_25795</name>
</gene>
<evidence type="ECO:0000313" key="3">
    <source>
        <dbReference type="EMBL" id="MYM75585.1"/>
    </source>
</evidence>
<evidence type="ECO:0000259" key="2">
    <source>
        <dbReference type="Pfam" id="PF18443"/>
    </source>
</evidence>
<dbReference type="Pfam" id="PF18443">
    <property type="entry name" value="Tli4_N"/>
    <property type="match status" value="1"/>
</dbReference>
<proteinExistence type="predicted"/>
<name>A0A7X4H571_9BURK</name>
<comment type="caution">
    <text evidence="3">The sequence shown here is derived from an EMBL/GenBank/DDBJ whole genome shotgun (WGS) entry which is preliminary data.</text>
</comment>
<dbReference type="InterPro" id="IPR041290">
    <property type="entry name" value="Tli4_C"/>
</dbReference>
<reference evidence="3 4" key="1">
    <citation type="submission" date="2019-12" db="EMBL/GenBank/DDBJ databases">
        <title>Novel species isolated from a subtropical stream in China.</title>
        <authorList>
            <person name="Lu H."/>
        </authorList>
    </citation>
    <scope>NUCLEOTIDE SEQUENCE [LARGE SCALE GENOMIC DNA]</scope>
    <source>
        <strain evidence="3 4">FT134W</strain>
    </source>
</reference>
<accession>A0A7X4H571</accession>
<sequence>MKLSPKRWLSFVITVIGIAFILGHQQHQKKRENMGRHFEIMKMKTICVGRFLIDVPEKASLSYRGARLSGWDISSWLETDEKFLERISNEEIKLKSQKNEKGQVSLEQIHEIKGDHVHGRLFVSDRIWLEIFPYGVKEVSQAITIRAILRAHDVTFNLFAKIRSDNDVQEIEKIVTQLRRRLDDEIPEQPGFCFDRGFLTEPLDADQSEFTAVFLGLKEHPDLAIALSTYAGVAQDKSLLQRDAENDIKQQYHSRFHVLRQGPRALNGLLGEEVLERVDEPNGSVLHGFMWELLAKKDDVYRPLLTLELDTGRGPPGRPVNASLSDPEVLALWEKISGSLRVRPISGGDTHVGGHR</sequence>
<feature type="domain" description="Tle cognate immunity protein 4 N-terminal" evidence="2">
    <location>
        <begin position="44"/>
        <end position="168"/>
    </location>
</feature>
<dbReference type="InterPro" id="IPR040761">
    <property type="entry name" value="Tli4_N"/>
</dbReference>